<gene>
    <name evidence="2" type="ORF">JZM24_00610</name>
</gene>
<keyword evidence="1" id="KW-0812">Transmembrane</keyword>
<keyword evidence="3" id="KW-1185">Reference proteome</keyword>
<dbReference type="Pfam" id="PF05449">
    <property type="entry name" value="Phage_holin_3_7"/>
    <property type="match status" value="1"/>
</dbReference>
<dbReference type="EMBL" id="JAFJYC010000001">
    <property type="protein sequence ID" value="MBT9431044.1"/>
    <property type="molecule type" value="Genomic_DNA"/>
</dbReference>
<dbReference type="InterPro" id="IPR008473">
    <property type="entry name" value="Phage_holin_3_7"/>
</dbReference>
<organism evidence="2 3">
    <name type="scientific">Candidatus Sodalis endolongispinus</name>
    <dbReference type="NCBI Taxonomy" id="2812662"/>
    <lineage>
        <taxon>Bacteria</taxon>
        <taxon>Pseudomonadati</taxon>
        <taxon>Pseudomonadota</taxon>
        <taxon>Gammaproteobacteria</taxon>
        <taxon>Enterobacterales</taxon>
        <taxon>Bruguierivoracaceae</taxon>
        <taxon>Sodalis</taxon>
    </lineage>
</organism>
<feature type="transmembrane region" description="Helical" evidence="1">
    <location>
        <begin position="34"/>
        <end position="54"/>
    </location>
</feature>
<feature type="transmembrane region" description="Helical" evidence="1">
    <location>
        <begin position="6"/>
        <end position="22"/>
    </location>
</feature>
<accession>A0ABS5Y7S8</accession>
<dbReference type="Proteomes" id="UP000811282">
    <property type="component" value="Unassembled WGS sequence"/>
</dbReference>
<reference evidence="2 3" key="1">
    <citation type="journal article" date="2021" name="Genome Biol. Evol.">
        <title>The evolution of interdependence in a four-way mealybug symbiosis.</title>
        <authorList>
            <person name="Garber A.I."/>
            <person name="Kupper M."/>
            <person name="Laetsch D.R."/>
            <person name="Weldon S.R."/>
            <person name="Ladinsky M.S."/>
            <person name="Bjorkman P.J."/>
            <person name="McCutcheon J.P."/>
        </authorList>
    </citation>
    <scope>NUCLEOTIDE SEQUENCE [LARGE SCALE GENOMIC DNA]</scope>
    <source>
        <strain evidence="2">SOD</strain>
    </source>
</reference>
<evidence type="ECO:0000256" key="1">
    <source>
        <dbReference type="SAM" id="Phobius"/>
    </source>
</evidence>
<proteinExistence type="predicted"/>
<evidence type="ECO:0000313" key="2">
    <source>
        <dbReference type="EMBL" id="MBT9431044.1"/>
    </source>
</evidence>
<dbReference type="RefSeq" id="WP_215668225.1">
    <property type="nucleotide sequence ID" value="NZ_JAFJYC010000001.1"/>
</dbReference>
<name>A0ABS5Y7S8_9GAMM</name>
<keyword evidence="1" id="KW-1133">Transmembrane helix</keyword>
<sequence>MSQQVMLHANAFICAAACLRLMTYRRREAEFNRFMAFVAWLLTVAMGAVAIRVVMGGYAYIYWSELMINAVLCSMLYRAQGNVGHLFKTTK</sequence>
<keyword evidence="1" id="KW-0472">Membrane</keyword>
<evidence type="ECO:0000313" key="3">
    <source>
        <dbReference type="Proteomes" id="UP000811282"/>
    </source>
</evidence>
<comment type="caution">
    <text evidence="2">The sequence shown here is derived from an EMBL/GenBank/DDBJ whole genome shotgun (WGS) entry which is preliminary data.</text>
</comment>
<protein>
    <submittedName>
        <fullName evidence="2">Phage holin family protein</fullName>
    </submittedName>
</protein>